<dbReference type="InterPro" id="IPR001296">
    <property type="entry name" value="Glyco_trans_1"/>
</dbReference>
<accession>A0ABY5VE16</accession>
<keyword evidence="4" id="KW-1185">Reference proteome</keyword>
<organism evidence="3 4">
    <name type="scientific">Ruminococcus gauvreauii</name>
    <dbReference type="NCBI Taxonomy" id="438033"/>
    <lineage>
        <taxon>Bacteria</taxon>
        <taxon>Bacillati</taxon>
        <taxon>Bacillota</taxon>
        <taxon>Clostridia</taxon>
        <taxon>Eubacteriales</taxon>
        <taxon>Oscillospiraceae</taxon>
        <taxon>Ruminococcus</taxon>
    </lineage>
</organism>
<dbReference type="PANTHER" id="PTHR45947">
    <property type="entry name" value="SULFOQUINOVOSYL TRANSFERASE SQD2"/>
    <property type="match status" value="1"/>
</dbReference>
<protein>
    <submittedName>
        <fullName evidence="3">Glycosyltransferase family 4 protein</fullName>
    </submittedName>
</protein>
<dbReference type="EMBL" id="CP102290">
    <property type="protein sequence ID" value="UWP58859.1"/>
    <property type="molecule type" value="Genomic_DNA"/>
</dbReference>
<evidence type="ECO:0000259" key="2">
    <source>
        <dbReference type="Pfam" id="PF13439"/>
    </source>
</evidence>
<evidence type="ECO:0000313" key="4">
    <source>
        <dbReference type="Proteomes" id="UP001060164"/>
    </source>
</evidence>
<dbReference type="SUPFAM" id="SSF53756">
    <property type="entry name" value="UDP-Glycosyltransferase/glycogen phosphorylase"/>
    <property type="match status" value="1"/>
</dbReference>
<dbReference type="CDD" id="cd03801">
    <property type="entry name" value="GT4_PimA-like"/>
    <property type="match status" value="1"/>
</dbReference>
<sequence>MYKINMMSKADAAKGHGVLSAHDEQVALVRDMLGDSFEVMENARGTSDITHYHSINPEFLAGVPFHKKKGTTVGYVHFLPETVENSIRLPGLARKLFYWYMIAFYKRMDHLVTVNPYFIDALQKYGVPREKITYIPNVVSEERFCPLPMQRRRKVRKEYGLEEEKFTVLSVGQLQKRKGVMDFIRIAQSMPEIQFVWAGGFSFGKISDGYDEIRQALKDLPDNVRFLGMVERERMNDIYNMADVMFLASYEELFPMTILEAMNCGLPIVVRDLEIYQPILFDYVLKGNTDREFKILLKRLSMETGFYMEAAHQSFAGHKFYSREHVAQLWRQYYLSLVAGKTEKKAAEN</sequence>
<feature type="domain" description="Glycosyl transferase family 1" evidence="1">
    <location>
        <begin position="152"/>
        <end position="277"/>
    </location>
</feature>
<evidence type="ECO:0000259" key="1">
    <source>
        <dbReference type="Pfam" id="PF00534"/>
    </source>
</evidence>
<dbReference type="Gene3D" id="3.40.50.2000">
    <property type="entry name" value="Glycogen Phosphorylase B"/>
    <property type="match status" value="2"/>
</dbReference>
<name>A0ABY5VE16_9FIRM</name>
<reference evidence="3" key="1">
    <citation type="journal article" date="2022" name="Cell">
        <title>Design, construction, and in vivo augmentation of a complex gut microbiome.</title>
        <authorList>
            <person name="Cheng A.G."/>
            <person name="Ho P.Y."/>
            <person name="Aranda-Diaz A."/>
            <person name="Jain S."/>
            <person name="Yu F.B."/>
            <person name="Meng X."/>
            <person name="Wang M."/>
            <person name="Iakiviak M."/>
            <person name="Nagashima K."/>
            <person name="Zhao A."/>
            <person name="Murugkar P."/>
            <person name="Patil A."/>
            <person name="Atabakhsh K."/>
            <person name="Weakley A."/>
            <person name="Yan J."/>
            <person name="Brumbaugh A.R."/>
            <person name="Higginbottom S."/>
            <person name="Dimas A."/>
            <person name="Shiver A.L."/>
            <person name="Deutschbauer A."/>
            <person name="Neff N."/>
            <person name="Sonnenburg J.L."/>
            <person name="Huang K.C."/>
            <person name="Fischbach M.A."/>
        </authorList>
    </citation>
    <scope>NUCLEOTIDE SEQUENCE</scope>
    <source>
        <strain evidence="3">DSM 19829</strain>
    </source>
</reference>
<evidence type="ECO:0000313" key="3">
    <source>
        <dbReference type="EMBL" id="UWP58859.1"/>
    </source>
</evidence>
<proteinExistence type="predicted"/>
<dbReference type="PANTHER" id="PTHR45947:SF3">
    <property type="entry name" value="SULFOQUINOVOSYL TRANSFERASE SQD2"/>
    <property type="match status" value="1"/>
</dbReference>
<dbReference type="RefSeq" id="WP_028527388.1">
    <property type="nucleotide sequence ID" value="NZ_CABLBR010000001.1"/>
</dbReference>
<dbReference type="InterPro" id="IPR050194">
    <property type="entry name" value="Glycosyltransferase_grp1"/>
</dbReference>
<dbReference type="Pfam" id="PF00534">
    <property type="entry name" value="Glycos_transf_1"/>
    <property type="match status" value="1"/>
</dbReference>
<feature type="domain" description="Glycosyltransferase subfamily 4-like N-terminal" evidence="2">
    <location>
        <begin position="47"/>
        <end position="143"/>
    </location>
</feature>
<dbReference type="Proteomes" id="UP001060164">
    <property type="component" value="Chromosome"/>
</dbReference>
<dbReference type="Pfam" id="PF13439">
    <property type="entry name" value="Glyco_transf_4"/>
    <property type="match status" value="1"/>
</dbReference>
<dbReference type="InterPro" id="IPR028098">
    <property type="entry name" value="Glyco_trans_4-like_N"/>
</dbReference>
<gene>
    <name evidence="3" type="ORF">NQ502_16015</name>
</gene>